<dbReference type="EMBL" id="CM007383">
    <property type="protein sequence ID" value="ONK76068.1"/>
    <property type="molecule type" value="Genomic_DNA"/>
</dbReference>
<gene>
    <name evidence="1" type="ORF">A4U43_C03F23550</name>
</gene>
<evidence type="ECO:0000313" key="1">
    <source>
        <dbReference type="EMBL" id="ONK76068.1"/>
    </source>
</evidence>
<reference evidence="2" key="1">
    <citation type="journal article" date="2017" name="Nat. Commun.">
        <title>The asparagus genome sheds light on the origin and evolution of a young Y chromosome.</title>
        <authorList>
            <person name="Harkess A."/>
            <person name="Zhou J."/>
            <person name="Xu C."/>
            <person name="Bowers J.E."/>
            <person name="Van der Hulst R."/>
            <person name="Ayyampalayam S."/>
            <person name="Mercati F."/>
            <person name="Riccardi P."/>
            <person name="McKain M.R."/>
            <person name="Kakrana A."/>
            <person name="Tang H."/>
            <person name="Ray J."/>
            <person name="Groenendijk J."/>
            <person name="Arikit S."/>
            <person name="Mathioni S.M."/>
            <person name="Nakano M."/>
            <person name="Shan H."/>
            <person name="Telgmann-Rauber A."/>
            <person name="Kanno A."/>
            <person name="Yue Z."/>
            <person name="Chen H."/>
            <person name="Li W."/>
            <person name="Chen Y."/>
            <person name="Xu X."/>
            <person name="Zhang Y."/>
            <person name="Luo S."/>
            <person name="Chen H."/>
            <person name="Gao J."/>
            <person name="Mao Z."/>
            <person name="Pires J.C."/>
            <person name="Luo M."/>
            <person name="Kudrna D."/>
            <person name="Wing R.A."/>
            <person name="Meyers B.C."/>
            <person name="Yi K."/>
            <person name="Kong H."/>
            <person name="Lavrijsen P."/>
            <person name="Sunseri F."/>
            <person name="Falavigna A."/>
            <person name="Ye Y."/>
            <person name="Leebens-Mack J.H."/>
            <person name="Chen G."/>
        </authorList>
    </citation>
    <scope>NUCLEOTIDE SEQUENCE [LARGE SCALE GENOMIC DNA]</scope>
    <source>
        <strain evidence="2">cv. DH0086</strain>
    </source>
</reference>
<name>A0A5P1FCH7_ASPOF</name>
<dbReference type="AlphaFoldDB" id="A0A5P1FCH7"/>
<keyword evidence="2" id="KW-1185">Reference proteome</keyword>
<sequence length="166" mass="17847">MHYNLTNMEDSVKISILKHGGGFRQEGHFRTNIIGLCPSLVNEDAPVREVAVVLNTLGNELAKIGSKEPIPLDDKEEQVDYGHNDTNAYLTNPDDVGNLGDIGSSLYMPDDESDFGTIGEAIPTYFPTSGCFETVIDFEGASGILASVPATEMTEASTPTPVLLVQ</sequence>
<protein>
    <submittedName>
        <fullName evidence="1">Uncharacterized protein</fullName>
    </submittedName>
</protein>
<accession>A0A5P1FCH7</accession>
<evidence type="ECO:0000313" key="2">
    <source>
        <dbReference type="Proteomes" id="UP000243459"/>
    </source>
</evidence>
<organism evidence="1 2">
    <name type="scientific">Asparagus officinalis</name>
    <name type="common">Garden asparagus</name>
    <dbReference type="NCBI Taxonomy" id="4686"/>
    <lineage>
        <taxon>Eukaryota</taxon>
        <taxon>Viridiplantae</taxon>
        <taxon>Streptophyta</taxon>
        <taxon>Embryophyta</taxon>
        <taxon>Tracheophyta</taxon>
        <taxon>Spermatophyta</taxon>
        <taxon>Magnoliopsida</taxon>
        <taxon>Liliopsida</taxon>
        <taxon>Asparagales</taxon>
        <taxon>Asparagaceae</taxon>
        <taxon>Asparagoideae</taxon>
        <taxon>Asparagus</taxon>
    </lineage>
</organism>
<proteinExistence type="predicted"/>
<dbReference type="Proteomes" id="UP000243459">
    <property type="component" value="Chromosome 3"/>
</dbReference>
<dbReference type="Gramene" id="ONK76068">
    <property type="protein sequence ID" value="ONK76068"/>
    <property type="gene ID" value="A4U43_C03F23550"/>
</dbReference>